<comment type="similarity">
    <text evidence="3 10">Belongs to the cytochrome P450 family.</text>
</comment>
<dbReference type="PANTHER" id="PTHR24300">
    <property type="entry name" value="CYTOCHROME P450 508A4-RELATED"/>
    <property type="match status" value="1"/>
</dbReference>
<dbReference type="EMBL" id="JASAOG010000060">
    <property type="protein sequence ID" value="KAK0056644.1"/>
    <property type="molecule type" value="Genomic_DNA"/>
</dbReference>
<dbReference type="InterPro" id="IPR050182">
    <property type="entry name" value="Cytochrome_P450_fam2"/>
</dbReference>
<dbReference type="GO" id="GO:0006082">
    <property type="term" value="P:organic acid metabolic process"/>
    <property type="evidence" value="ECO:0007669"/>
    <property type="project" value="TreeGrafter"/>
</dbReference>
<dbReference type="InterPro" id="IPR017972">
    <property type="entry name" value="Cyt_P450_CS"/>
</dbReference>
<protein>
    <submittedName>
        <fullName evidence="12">Vitamin D(3) 25-hydroxylase</fullName>
    </submittedName>
</protein>
<dbReference type="SUPFAM" id="SSF48264">
    <property type="entry name" value="Cytochrome P450"/>
    <property type="match status" value="1"/>
</dbReference>
<evidence type="ECO:0000256" key="10">
    <source>
        <dbReference type="RuleBase" id="RU000461"/>
    </source>
</evidence>
<evidence type="ECO:0000256" key="11">
    <source>
        <dbReference type="SAM" id="Phobius"/>
    </source>
</evidence>
<evidence type="ECO:0000256" key="1">
    <source>
        <dbReference type="ARBA" id="ARBA00001971"/>
    </source>
</evidence>
<evidence type="ECO:0000313" key="12">
    <source>
        <dbReference type="EMBL" id="KAK0056644.1"/>
    </source>
</evidence>
<evidence type="ECO:0000313" key="13">
    <source>
        <dbReference type="Proteomes" id="UP001233172"/>
    </source>
</evidence>
<keyword evidence="5 10" id="KW-0560">Oxidoreductase</keyword>
<keyword evidence="13" id="KW-1185">Reference proteome</keyword>
<evidence type="ECO:0000256" key="6">
    <source>
        <dbReference type="ARBA" id="ARBA00023004"/>
    </source>
</evidence>
<dbReference type="PRINTS" id="PR01686">
    <property type="entry name" value="EP450ICYP2D"/>
</dbReference>
<comment type="caution">
    <text evidence="12">The sequence shown here is derived from an EMBL/GenBank/DDBJ whole genome shotgun (WGS) entry which is preliminary data.</text>
</comment>
<dbReference type="GO" id="GO:0016712">
    <property type="term" value="F:oxidoreductase activity, acting on paired donors, with incorporation or reduction of molecular oxygen, reduced flavin or flavoprotein as one donor, and incorporation of one atom of oxygen"/>
    <property type="evidence" value="ECO:0007669"/>
    <property type="project" value="InterPro"/>
</dbReference>
<evidence type="ECO:0000256" key="5">
    <source>
        <dbReference type="ARBA" id="ARBA00023002"/>
    </source>
</evidence>
<evidence type="ECO:0000256" key="3">
    <source>
        <dbReference type="ARBA" id="ARBA00010617"/>
    </source>
</evidence>
<gene>
    <name evidence="12" type="ORF">Bpfe_013862</name>
</gene>
<evidence type="ECO:0000256" key="4">
    <source>
        <dbReference type="ARBA" id="ARBA00022723"/>
    </source>
</evidence>
<keyword evidence="11" id="KW-0812">Transmembrane</keyword>
<sequence>ISINVLLRSSFHFSTFKADKLGLNNVKDMLEDFVLIPSTAIVLISSAALLTIYGMAKKSHLPPSPGWSLPVIGHLYMMESNPRKQFLDWGKRLGPLVSLKMGSHLAVVLYGYDTIKEAFVKHADVFSNRPKTFITQILGKDKGFVTSTNQWKKQRKVGSEILRHLGLGSNVMEDKVQEGISELIDQLDKSQCAPINPRRLISLSISRIITTLVFGQDFRYKDEQMAECASLIGDQVSLLEGAAVLNFLPFLRHLPGDIFKLQKVLATSEKLEEDLIAKQIQLRQESSDLSEDFICCYLKKIRENGKKLDSAINEENLVMVVSNLFAAGTETTCTTLCWALLYLLHHPDVYAKCYRDIVTHLGTETRPRAKDQHYLKYISATIMEVQRISSIAPFSLYHSASRDIMFKDYLIPKGTIIIPSLDSVLLSEEVWGDPRTFRPERFLDAAGQELIDKEEFIPFSIGNRACLGKALAKMELFLFLTSLVQRYTISVPKGASLPSLKDRFGLSCSPLPFEICFVPRNSSSRPAQESS</sequence>
<dbReference type="GO" id="GO:0020037">
    <property type="term" value="F:heme binding"/>
    <property type="evidence" value="ECO:0007669"/>
    <property type="project" value="InterPro"/>
</dbReference>
<reference evidence="12" key="1">
    <citation type="journal article" date="2023" name="PLoS Negl. Trop. Dis.">
        <title>A genome sequence for Biomphalaria pfeifferi, the major vector snail for the human-infecting parasite Schistosoma mansoni.</title>
        <authorList>
            <person name="Bu L."/>
            <person name="Lu L."/>
            <person name="Laidemitt M.R."/>
            <person name="Zhang S.M."/>
            <person name="Mutuku M."/>
            <person name="Mkoji G."/>
            <person name="Steinauer M."/>
            <person name="Loker E.S."/>
        </authorList>
    </citation>
    <scope>NUCLEOTIDE SEQUENCE</scope>
    <source>
        <strain evidence="12">KasaAsao</strain>
    </source>
</reference>
<evidence type="ECO:0000256" key="8">
    <source>
        <dbReference type="ARBA" id="ARBA00023136"/>
    </source>
</evidence>
<keyword evidence="8 11" id="KW-0472">Membrane</keyword>
<dbReference type="PANTHER" id="PTHR24300:SF403">
    <property type="entry name" value="CYTOCHROME P450 306A1"/>
    <property type="match status" value="1"/>
</dbReference>
<feature type="transmembrane region" description="Helical" evidence="11">
    <location>
        <begin position="33"/>
        <end position="53"/>
    </location>
</feature>
<proteinExistence type="inferred from homology"/>
<dbReference type="GO" id="GO:0006805">
    <property type="term" value="P:xenobiotic metabolic process"/>
    <property type="evidence" value="ECO:0007669"/>
    <property type="project" value="TreeGrafter"/>
</dbReference>
<dbReference type="GO" id="GO:0008395">
    <property type="term" value="F:steroid hydroxylase activity"/>
    <property type="evidence" value="ECO:0007669"/>
    <property type="project" value="TreeGrafter"/>
</dbReference>
<dbReference type="InterPro" id="IPR008069">
    <property type="entry name" value="Cyt_P450_E_grp-I_CYP2D-like"/>
</dbReference>
<organism evidence="12 13">
    <name type="scientific">Biomphalaria pfeifferi</name>
    <name type="common">Bloodfluke planorb</name>
    <name type="synonym">Freshwater snail</name>
    <dbReference type="NCBI Taxonomy" id="112525"/>
    <lineage>
        <taxon>Eukaryota</taxon>
        <taxon>Metazoa</taxon>
        <taxon>Spiralia</taxon>
        <taxon>Lophotrochozoa</taxon>
        <taxon>Mollusca</taxon>
        <taxon>Gastropoda</taxon>
        <taxon>Heterobranchia</taxon>
        <taxon>Euthyneura</taxon>
        <taxon>Panpulmonata</taxon>
        <taxon>Hygrophila</taxon>
        <taxon>Lymnaeoidea</taxon>
        <taxon>Planorbidae</taxon>
        <taxon>Biomphalaria</taxon>
    </lineage>
</organism>
<comment type="subcellular location">
    <subcellularLocation>
        <location evidence="2">Membrane</location>
    </subcellularLocation>
</comment>
<keyword evidence="7 10" id="KW-0503">Monooxygenase</keyword>
<dbReference type="Gene3D" id="1.10.630.10">
    <property type="entry name" value="Cytochrome P450"/>
    <property type="match status" value="1"/>
</dbReference>
<keyword evidence="9 10" id="KW-0349">Heme</keyword>
<dbReference type="Proteomes" id="UP001233172">
    <property type="component" value="Unassembled WGS sequence"/>
</dbReference>
<dbReference type="PRINTS" id="PR00463">
    <property type="entry name" value="EP450I"/>
</dbReference>
<feature type="non-terminal residue" evidence="12">
    <location>
        <position position="531"/>
    </location>
</feature>
<evidence type="ECO:0000256" key="2">
    <source>
        <dbReference type="ARBA" id="ARBA00004370"/>
    </source>
</evidence>
<dbReference type="InterPro" id="IPR002401">
    <property type="entry name" value="Cyt_P450_E_grp-I"/>
</dbReference>
<dbReference type="Pfam" id="PF00067">
    <property type="entry name" value="p450"/>
    <property type="match status" value="1"/>
</dbReference>
<accession>A0AAD8FB39</accession>
<dbReference type="GO" id="GO:0016020">
    <property type="term" value="C:membrane"/>
    <property type="evidence" value="ECO:0007669"/>
    <property type="project" value="UniProtKB-SubCell"/>
</dbReference>
<dbReference type="InterPro" id="IPR036396">
    <property type="entry name" value="Cyt_P450_sf"/>
</dbReference>
<dbReference type="GO" id="GO:0005506">
    <property type="term" value="F:iron ion binding"/>
    <property type="evidence" value="ECO:0007669"/>
    <property type="project" value="InterPro"/>
</dbReference>
<keyword evidence="6 9" id="KW-0408">Iron</keyword>
<keyword evidence="11" id="KW-1133">Transmembrane helix</keyword>
<dbReference type="PROSITE" id="PS00086">
    <property type="entry name" value="CYTOCHROME_P450"/>
    <property type="match status" value="1"/>
</dbReference>
<dbReference type="GO" id="GO:0005737">
    <property type="term" value="C:cytoplasm"/>
    <property type="evidence" value="ECO:0007669"/>
    <property type="project" value="TreeGrafter"/>
</dbReference>
<reference evidence="12" key="2">
    <citation type="submission" date="2023-04" db="EMBL/GenBank/DDBJ databases">
        <authorList>
            <person name="Bu L."/>
            <person name="Lu L."/>
            <person name="Laidemitt M.R."/>
            <person name="Zhang S.M."/>
            <person name="Mutuku M."/>
            <person name="Mkoji G."/>
            <person name="Steinauer M."/>
            <person name="Loker E.S."/>
        </authorList>
    </citation>
    <scope>NUCLEOTIDE SEQUENCE</scope>
    <source>
        <strain evidence="12">KasaAsao</strain>
        <tissue evidence="12">Whole Snail</tissue>
    </source>
</reference>
<name>A0AAD8FB39_BIOPF</name>
<comment type="cofactor">
    <cofactor evidence="1 9">
        <name>heme</name>
        <dbReference type="ChEBI" id="CHEBI:30413"/>
    </cofactor>
</comment>
<feature type="binding site" description="axial binding residue" evidence="9">
    <location>
        <position position="466"/>
    </location>
    <ligand>
        <name>heme</name>
        <dbReference type="ChEBI" id="CHEBI:30413"/>
    </ligand>
    <ligandPart>
        <name>Fe</name>
        <dbReference type="ChEBI" id="CHEBI:18248"/>
    </ligandPart>
</feature>
<evidence type="ECO:0000256" key="7">
    <source>
        <dbReference type="ARBA" id="ARBA00023033"/>
    </source>
</evidence>
<dbReference type="PRINTS" id="PR00385">
    <property type="entry name" value="P450"/>
</dbReference>
<dbReference type="FunFam" id="1.10.630.10:FF:000036">
    <property type="entry name" value="CYtochrome P450 family"/>
    <property type="match status" value="1"/>
</dbReference>
<keyword evidence="4 9" id="KW-0479">Metal-binding</keyword>
<evidence type="ECO:0000256" key="9">
    <source>
        <dbReference type="PIRSR" id="PIRSR602401-1"/>
    </source>
</evidence>
<dbReference type="AlphaFoldDB" id="A0AAD8FB39"/>
<dbReference type="InterPro" id="IPR001128">
    <property type="entry name" value="Cyt_P450"/>
</dbReference>